<accession>A0A916X3V2</accession>
<protein>
    <submittedName>
        <fullName evidence="16">TonB-dependent receptor</fullName>
    </submittedName>
</protein>
<evidence type="ECO:0000256" key="5">
    <source>
        <dbReference type="ARBA" id="ARBA00022692"/>
    </source>
</evidence>
<feature type="chain" id="PRO_5038008961" evidence="13">
    <location>
        <begin position="22"/>
        <end position="807"/>
    </location>
</feature>
<gene>
    <name evidence="16" type="ORF">GCM10011494_11650</name>
</gene>
<keyword evidence="6" id="KW-0408">Iron</keyword>
<dbReference type="RefSeq" id="WP_188769411.1">
    <property type="nucleotide sequence ID" value="NZ_BMHK01000005.1"/>
</dbReference>
<keyword evidence="7" id="KW-0406">Ion transport</keyword>
<comment type="similarity">
    <text evidence="11 12">Belongs to the TonB-dependent receptor family.</text>
</comment>
<sequence>MRKSTLLAAPVLSVVSLGTFAAPAIAQDAGPVEQSNDAGLGEIVVTAQRRAESLQNAAIAISAVSGDALVQQGVTDPAGLTGAVPALEVSTGTGGKSLFYLRGVGNFSGNSLSDGAIAFNFNDVYIARAQGTGGFFHDLERVEVLKGPQGTLYGRNATGGAINVIPAAPKLGEFGGHISGEYGNYDHMRVEGAVNAPLGDNGAIRLSAMRVKHDGYLSDGTDDQDDFSARLGMRAELTPTLDVTVTGDYFRKRGKGGGATIISDTGGRFDIDDRVGLSDPRAQAVYEQDTFVFTAGSFLTGLPDVSDVDINNWGVSATINWDTPAGELTVIPAYRETDSKSVTIQPGFYISEDARSQQFSMEARLASDDTNTFSYLLGAYYIDEDGDVPLFRTNAQYNAALQNYEYQTESYAFFGRLNFRATDKLTLSLGGRYTKEKKAFQGLYRGQNRFCVTETFSFGLTCPGAPPIPFNDTLPLAFANLESVGLVPFPLAGGIAAYENGFDPDRFLVQVYNEISNNSSNSFNKFTYRLAADYQVTPDNLIYASYETGFKSGGFFFSPTQNTYSPETIQAFTLGSKNSFMGNRIRLNVEAFHWIYKDQQISHLGSALDPDTQQSVIIFPTENVGKATFTGGEVELEALVTDTTRLGAQVQYLDAKYDEFVYNVPANSPPQTGCATAPSGGGATIALDCSGFRPPNAPKWVIRLTGEQRVPLGNGGEFVFNASGNFQSKTLTGLEFLPVETQGSYWNVDAALTYNAPNDRFYIGGYVRNAFNKTVFTNSFPPPLTNGLFVAALRSPRTYGIRAGFNF</sequence>
<dbReference type="PANTHER" id="PTHR32552:SF81">
    <property type="entry name" value="TONB-DEPENDENT OUTER MEMBRANE RECEPTOR"/>
    <property type="match status" value="1"/>
</dbReference>
<evidence type="ECO:0000256" key="11">
    <source>
        <dbReference type="PROSITE-ProRule" id="PRU01360"/>
    </source>
</evidence>
<evidence type="ECO:0000256" key="13">
    <source>
        <dbReference type="SAM" id="SignalP"/>
    </source>
</evidence>
<dbReference type="InterPro" id="IPR012910">
    <property type="entry name" value="Plug_dom"/>
</dbReference>
<evidence type="ECO:0000256" key="4">
    <source>
        <dbReference type="ARBA" id="ARBA00022496"/>
    </source>
</evidence>
<reference evidence="16" key="2">
    <citation type="submission" date="2020-09" db="EMBL/GenBank/DDBJ databases">
        <authorList>
            <person name="Sun Q."/>
            <person name="Zhou Y."/>
        </authorList>
    </citation>
    <scope>NUCLEOTIDE SEQUENCE</scope>
    <source>
        <strain evidence="16">CGMCC 1.15095</strain>
    </source>
</reference>
<dbReference type="InterPro" id="IPR000531">
    <property type="entry name" value="Beta-barrel_TonB"/>
</dbReference>
<proteinExistence type="inferred from homology"/>
<evidence type="ECO:0000259" key="15">
    <source>
        <dbReference type="Pfam" id="PF07715"/>
    </source>
</evidence>
<evidence type="ECO:0000313" key="17">
    <source>
        <dbReference type="Proteomes" id="UP000608154"/>
    </source>
</evidence>
<dbReference type="InterPro" id="IPR036942">
    <property type="entry name" value="Beta-barrel_TonB_sf"/>
</dbReference>
<dbReference type="PANTHER" id="PTHR32552">
    <property type="entry name" value="FERRICHROME IRON RECEPTOR-RELATED"/>
    <property type="match status" value="1"/>
</dbReference>
<dbReference type="InterPro" id="IPR039426">
    <property type="entry name" value="TonB-dep_rcpt-like"/>
</dbReference>
<dbReference type="Proteomes" id="UP000608154">
    <property type="component" value="Unassembled WGS sequence"/>
</dbReference>
<feature type="signal peptide" evidence="13">
    <location>
        <begin position="1"/>
        <end position="21"/>
    </location>
</feature>
<keyword evidence="5 11" id="KW-0812">Transmembrane</keyword>
<keyword evidence="3 11" id="KW-1134">Transmembrane beta strand</keyword>
<name>A0A916X3V2_9SPHN</name>
<dbReference type="GO" id="GO:0006826">
    <property type="term" value="P:iron ion transport"/>
    <property type="evidence" value="ECO:0007669"/>
    <property type="project" value="UniProtKB-KW"/>
</dbReference>
<keyword evidence="13" id="KW-0732">Signal</keyword>
<evidence type="ECO:0000256" key="3">
    <source>
        <dbReference type="ARBA" id="ARBA00022452"/>
    </source>
</evidence>
<evidence type="ECO:0000256" key="10">
    <source>
        <dbReference type="ARBA" id="ARBA00023237"/>
    </source>
</evidence>
<keyword evidence="17" id="KW-1185">Reference proteome</keyword>
<dbReference type="PROSITE" id="PS52016">
    <property type="entry name" value="TONB_DEPENDENT_REC_3"/>
    <property type="match status" value="1"/>
</dbReference>
<evidence type="ECO:0000256" key="8">
    <source>
        <dbReference type="ARBA" id="ARBA00023077"/>
    </source>
</evidence>
<evidence type="ECO:0000256" key="12">
    <source>
        <dbReference type="RuleBase" id="RU003357"/>
    </source>
</evidence>
<dbReference type="EMBL" id="BMHK01000005">
    <property type="protein sequence ID" value="GGB94836.1"/>
    <property type="molecule type" value="Genomic_DNA"/>
</dbReference>
<dbReference type="SUPFAM" id="SSF56935">
    <property type="entry name" value="Porins"/>
    <property type="match status" value="1"/>
</dbReference>
<evidence type="ECO:0000259" key="14">
    <source>
        <dbReference type="Pfam" id="PF00593"/>
    </source>
</evidence>
<comment type="subcellular location">
    <subcellularLocation>
        <location evidence="1 11">Cell outer membrane</location>
        <topology evidence="1 11">Multi-pass membrane protein</topology>
    </subcellularLocation>
</comment>
<dbReference type="Pfam" id="PF00593">
    <property type="entry name" value="TonB_dep_Rec_b-barrel"/>
    <property type="match status" value="1"/>
</dbReference>
<evidence type="ECO:0000313" key="16">
    <source>
        <dbReference type="EMBL" id="GGB94836.1"/>
    </source>
</evidence>
<dbReference type="Pfam" id="PF07715">
    <property type="entry name" value="Plug"/>
    <property type="match status" value="1"/>
</dbReference>
<feature type="domain" description="TonB-dependent receptor-like beta-barrel" evidence="14">
    <location>
        <begin position="286"/>
        <end position="769"/>
    </location>
</feature>
<evidence type="ECO:0000256" key="7">
    <source>
        <dbReference type="ARBA" id="ARBA00023065"/>
    </source>
</evidence>
<dbReference type="AlphaFoldDB" id="A0A916X3V2"/>
<evidence type="ECO:0000256" key="6">
    <source>
        <dbReference type="ARBA" id="ARBA00023004"/>
    </source>
</evidence>
<keyword evidence="9 11" id="KW-0472">Membrane</keyword>
<evidence type="ECO:0000256" key="2">
    <source>
        <dbReference type="ARBA" id="ARBA00022448"/>
    </source>
</evidence>
<dbReference type="Gene3D" id="2.40.170.20">
    <property type="entry name" value="TonB-dependent receptor, beta-barrel domain"/>
    <property type="match status" value="2"/>
</dbReference>
<keyword evidence="8 12" id="KW-0798">TonB box</keyword>
<reference evidence="16" key="1">
    <citation type="journal article" date="2014" name="Int. J. Syst. Evol. Microbiol.">
        <title>Complete genome sequence of Corynebacterium casei LMG S-19264T (=DSM 44701T), isolated from a smear-ripened cheese.</title>
        <authorList>
            <consortium name="US DOE Joint Genome Institute (JGI-PGF)"/>
            <person name="Walter F."/>
            <person name="Albersmeier A."/>
            <person name="Kalinowski J."/>
            <person name="Ruckert C."/>
        </authorList>
    </citation>
    <scope>NUCLEOTIDE SEQUENCE</scope>
    <source>
        <strain evidence="16">CGMCC 1.15095</strain>
    </source>
</reference>
<organism evidence="16 17">
    <name type="scientific">Novosphingobium endophyticum</name>
    <dbReference type="NCBI Taxonomy" id="1955250"/>
    <lineage>
        <taxon>Bacteria</taxon>
        <taxon>Pseudomonadati</taxon>
        <taxon>Pseudomonadota</taxon>
        <taxon>Alphaproteobacteria</taxon>
        <taxon>Sphingomonadales</taxon>
        <taxon>Sphingomonadaceae</taxon>
        <taxon>Novosphingobium</taxon>
    </lineage>
</organism>
<keyword evidence="16" id="KW-0675">Receptor</keyword>
<keyword evidence="2 11" id="KW-0813">Transport</keyword>
<dbReference type="GO" id="GO:0009279">
    <property type="term" value="C:cell outer membrane"/>
    <property type="evidence" value="ECO:0007669"/>
    <property type="project" value="UniProtKB-SubCell"/>
</dbReference>
<feature type="domain" description="TonB-dependent receptor plug" evidence="15">
    <location>
        <begin position="54"/>
        <end position="161"/>
    </location>
</feature>
<comment type="caution">
    <text evidence="16">The sequence shown here is derived from an EMBL/GenBank/DDBJ whole genome shotgun (WGS) entry which is preliminary data.</text>
</comment>
<keyword evidence="4" id="KW-0410">Iron transport</keyword>
<evidence type="ECO:0000256" key="1">
    <source>
        <dbReference type="ARBA" id="ARBA00004571"/>
    </source>
</evidence>
<keyword evidence="10 11" id="KW-0998">Cell outer membrane</keyword>
<evidence type="ECO:0000256" key="9">
    <source>
        <dbReference type="ARBA" id="ARBA00023136"/>
    </source>
</evidence>